<proteinExistence type="predicted"/>
<evidence type="ECO:0008006" key="3">
    <source>
        <dbReference type="Google" id="ProtNLM"/>
    </source>
</evidence>
<dbReference type="SUPFAM" id="SSF53474">
    <property type="entry name" value="alpha/beta-Hydrolases"/>
    <property type="match status" value="1"/>
</dbReference>
<dbReference type="InterPro" id="IPR029058">
    <property type="entry name" value="AB_hydrolase_fold"/>
</dbReference>
<evidence type="ECO:0000313" key="2">
    <source>
        <dbReference type="Proteomes" id="UP000008144"/>
    </source>
</evidence>
<dbReference type="InParanoid" id="H2Y322"/>
<keyword evidence="2" id="KW-1185">Reference proteome</keyword>
<dbReference type="Proteomes" id="UP000008144">
    <property type="component" value="Unassembled WGS sequence"/>
</dbReference>
<name>H2Y322_CIOIN</name>
<accession>H2Y322</accession>
<dbReference type="AlphaFoldDB" id="H2Y322"/>
<protein>
    <recommendedName>
        <fullName evidence="3">AB hydrolase-1 domain-containing protein</fullName>
    </recommendedName>
</protein>
<reference evidence="2" key="1">
    <citation type="journal article" date="2002" name="Science">
        <title>The draft genome of Ciona intestinalis: insights into chordate and vertebrate origins.</title>
        <authorList>
            <person name="Dehal P."/>
            <person name="Satou Y."/>
            <person name="Campbell R.K."/>
            <person name="Chapman J."/>
            <person name="Degnan B."/>
            <person name="De Tomaso A."/>
            <person name="Davidson B."/>
            <person name="Di Gregorio A."/>
            <person name="Gelpke M."/>
            <person name="Goodstein D.M."/>
            <person name="Harafuji N."/>
            <person name="Hastings K.E."/>
            <person name="Ho I."/>
            <person name="Hotta K."/>
            <person name="Huang W."/>
            <person name="Kawashima T."/>
            <person name="Lemaire P."/>
            <person name="Martinez D."/>
            <person name="Meinertzhagen I.A."/>
            <person name="Necula S."/>
            <person name="Nonaka M."/>
            <person name="Putnam N."/>
            <person name="Rash S."/>
            <person name="Saiga H."/>
            <person name="Satake M."/>
            <person name="Terry A."/>
            <person name="Yamada L."/>
            <person name="Wang H.G."/>
            <person name="Awazu S."/>
            <person name="Azumi K."/>
            <person name="Boore J."/>
            <person name="Branno M."/>
            <person name="Chin-Bow S."/>
            <person name="DeSantis R."/>
            <person name="Doyle S."/>
            <person name="Francino P."/>
            <person name="Keys D.N."/>
            <person name="Haga S."/>
            <person name="Hayashi H."/>
            <person name="Hino K."/>
            <person name="Imai K.S."/>
            <person name="Inaba K."/>
            <person name="Kano S."/>
            <person name="Kobayashi K."/>
            <person name="Kobayashi M."/>
            <person name="Lee B.I."/>
            <person name="Makabe K.W."/>
            <person name="Manohar C."/>
            <person name="Matassi G."/>
            <person name="Medina M."/>
            <person name="Mochizuki Y."/>
            <person name="Mount S."/>
            <person name="Morishita T."/>
            <person name="Miura S."/>
            <person name="Nakayama A."/>
            <person name="Nishizaka S."/>
            <person name="Nomoto H."/>
            <person name="Ohta F."/>
            <person name="Oishi K."/>
            <person name="Rigoutsos I."/>
            <person name="Sano M."/>
            <person name="Sasaki A."/>
            <person name="Sasakura Y."/>
            <person name="Shoguchi E."/>
            <person name="Shin-i T."/>
            <person name="Spagnuolo A."/>
            <person name="Stainier D."/>
            <person name="Suzuki M.M."/>
            <person name="Tassy O."/>
            <person name="Takatori N."/>
            <person name="Tokuoka M."/>
            <person name="Yagi K."/>
            <person name="Yoshizaki F."/>
            <person name="Wada S."/>
            <person name="Zhang C."/>
            <person name="Hyatt P.D."/>
            <person name="Larimer F."/>
            <person name="Detter C."/>
            <person name="Doggett N."/>
            <person name="Glavina T."/>
            <person name="Hawkins T."/>
            <person name="Richardson P."/>
            <person name="Lucas S."/>
            <person name="Kohara Y."/>
            <person name="Levine M."/>
            <person name="Satoh N."/>
            <person name="Rokhsar D.S."/>
        </authorList>
    </citation>
    <scope>NUCLEOTIDE SEQUENCE [LARGE SCALE GENOMIC DNA]</scope>
</reference>
<evidence type="ECO:0000313" key="1">
    <source>
        <dbReference type="Ensembl" id="ENSCINP00000036307.1"/>
    </source>
</evidence>
<dbReference type="Ensembl" id="ENSCINT00000032159.1">
    <property type="protein sequence ID" value="ENSCINP00000036307.1"/>
    <property type="gene ID" value="ENSCING00000021677.1"/>
</dbReference>
<dbReference type="HOGENOM" id="CLU_2660817_0_0_1"/>
<reference evidence="1" key="2">
    <citation type="submission" date="2025-08" db="UniProtKB">
        <authorList>
            <consortium name="Ensembl"/>
        </authorList>
    </citation>
    <scope>IDENTIFICATION</scope>
</reference>
<organism evidence="1 2">
    <name type="scientific">Ciona intestinalis</name>
    <name type="common">Transparent sea squirt</name>
    <name type="synonym">Ascidia intestinalis</name>
    <dbReference type="NCBI Taxonomy" id="7719"/>
    <lineage>
        <taxon>Eukaryota</taxon>
        <taxon>Metazoa</taxon>
        <taxon>Chordata</taxon>
        <taxon>Tunicata</taxon>
        <taxon>Ascidiacea</taxon>
        <taxon>Phlebobranchia</taxon>
        <taxon>Cionidae</taxon>
        <taxon>Ciona</taxon>
    </lineage>
</organism>
<dbReference type="STRING" id="7719.ENSCINP00000036307"/>
<dbReference type="Gene3D" id="3.40.50.1820">
    <property type="entry name" value="alpha/beta hydrolase"/>
    <property type="match status" value="1"/>
</dbReference>
<reference evidence="1" key="3">
    <citation type="submission" date="2025-09" db="UniProtKB">
        <authorList>
            <consortium name="Ensembl"/>
        </authorList>
    </citation>
    <scope>IDENTIFICATION</scope>
</reference>
<sequence length="76" mass="8456">IYRGFGLKAKTRKVVHPVLLIWGDQDAALGKELAELAKGGATDITVAMIPGASHWVNQDEPEKVHEQMEKFLMQNQ</sequence>